<accession>A0AAD6MCB5</accession>
<evidence type="ECO:0000313" key="2">
    <source>
        <dbReference type="Proteomes" id="UP001164929"/>
    </source>
</evidence>
<dbReference type="AlphaFoldDB" id="A0AAD6MCB5"/>
<sequence>MKYQDFPIKNRDSWFTESVEYCVALKSWFQITSHLRYSSGVYFLWYYFSFRFN</sequence>
<comment type="caution">
    <text evidence="1">The sequence shown here is derived from an EMBL/GenBank/DDBJ whole genome shotgun (WGS) entry which is preliminary data.</text>
</comment>
<reference evidence="1" key="1">
    <citation type="journal article" date="2023" name="Mol. Ecol. Resour.">
        <title>Chromosome-level genome assembly of a triploid poplar Populus alba 'Berolinensis'.</title>
        <authorList>
            <person name="Chen S."/>
            <person name="Yu Y."/>
            <person name="Wang X."/>
            <person name="Wang S."/>
            <person name="Zhang T."/>
            <person name="Zhou Y."/>
            <person name="He R."/>
            <person name="Meng N."/>
            <person name="Wang Y."/>
            <person name="Liu W."/>
            <person name="Liu Z."/>
            <person name="Liu J."/>
            <person name="Guo Q."/>
            <person name="Huang H."/>
            <person name="Sederoff R.R."/>
            <person name="Wang G."/>
            <person name="Qu G."/>
            <person name="Chen S."/>
        </authorList>
    </citation>
    <scope>NUCLEOTIDE SEQUENCE</scope>
    <source>
        <strain evidence="1">SC-2020</strain>
    </source>
</reference>
<keyword evidence="2" id="KW-1185">Reference proteome</keyword>
<dbReference type="Proteomes" id="UP001164929">
    <property type="component" value="Chromosome 10"/>
</dbReference>
<evidence type="ECO:0000313" key="1">
    <source>
        <dbReference type="EMBL" id="KAJ6982931.1"/>
    </source>
</evidence>
<proteinExistence type="predicted"/>
<dbReference type="EMBL" id="JAQIZT010000010">
    <property type="protein sequence ID" value="KAJ6982931.1"/>
    <property type="molecule type" value="Genomic_DNA"/>
</dbReference>
<gene>
    <name evidence="1" type="ORF">NC653_025905</name>
</gene>
<name>A0AAD6MCB5_9ROSI</name>
<organism evidence="1 2">
    <name type="scientific">Populus alba x Populus x berolinensis</name>
    <dbReference type="NCBI Taxonomy" id="444605"/>
    <lineage>
        <taxon>Eukaryota</taxon>
        <taxon>Viridiplantae</taxon>
        <taxon>Streptophyta</taxon>
        <taxon>Embryophyta</taxon>
        <taxon>Tracheophyta</taxon>
        <taxon>Spermatophyta</taxon>
        <taxon>Magnoliopsida</taxon>
        <taxon>eudicotyledons</taxon>
        <taxon>Gunneridae</taxon>
        <taxon>Pentapetalae</taxon>
        <taxon>rosids</taxon>
        <taxon>fabids</taxon>
        <taxon>Malpighiales</taxon>
        <taxon>Salicaceae</taxon>
        <taxon>Saliceae</taxon>
        <taxon>Populus</taxon>
    </lineage>
</organism>
<protein>
    <submittedName>
        <fullName evidence="1">Uncharacterized protein</fullName>
    </submittedName>
</protein>